<name>A0A0V8DN49_LACLL</name>
<dbReference type="AlphaFoldDB" id="A0A0V8DN49"/>
<dbReference type="PATRIC" id="fig|1360.109.peg.2563"/>
<dbReference type="Proteomes" id="UP000053612">
    <property type="component" value="Unassembled WGS sequence"/>
</dbReference>
<accession>A0A0V8DN49</accession>
<protein>
    <submittedName>
        <fullName evidence="1">Uncharacterized protein</fullName>
    </submittedName>
</protein>
<comment type="caution">
    <text evidence="1">The sequence shown here is derived from an EMBL/GenBank/DDBJ whole genome shotgun (WGS) entry which is preliminary data.</text>
</comment>
<evidence type="ECO:0000313" key="1">
    <source>
        <dbReference type="EMBL" id="KSU14943.1"/>
    </source>
</evidence>
<gene>
    <name evidence="1" type="ORF">LMG9449_2321</name>
</gene>
<dbReference type="RefSeq" id="WP_058225333.1">
    <property type="nucleotide sequence ID" value="NZ_LKLS01000204.1"/>
</dbReference>
<dbReference type="EMBL" id="LKLS01000204">
    <property type="protein sequence ID" value="KSU14943.1"/>
    <property type="molecule type" value="Genomic_DNA"/>
</dbReference>
<organism evidence="1 2">
    <name type="scientific">Lactococcus lactis subsp. lactis</name>
    <name type="common">Streptococcus lactis</name>
    <dbReference type="NCBI Taxonomy" id="1360"/>
    <lineage>
        <taxon>Bacteria</taxon>
        <taxon>Bacillati</taxon>
        <taxon>Bacillota</taxon>
        <taxon>Bacilli</taxon>
        <taxon>Lactobacillales</taxon>
        <taxon>Streptococcaceae</taxon>
        <taxon>Lactococcus</taxon>
    </lineage>
</organism>
<reference evidence="2" key="1">
    <citation type="submission" date="2015-10" db="EMBL/GenBank/DDBJ databases">
        <title>Draft Genome Sequences of 11 Lactococcus lactis subspecies cremoris strains.</title>
        <authorList>
            <person name="Wels M."/>
            <person name="Backus L."/>
            <person name="Boekhorst J."/>
            <person name="Dijkstra A."/>
            <person name="Beerthuizen M."/>
            <person name="Kelly W."/>
            <person name="Siezen R."/>
            <person name="Bachmann H."/>
            <person name="Van Hijum S."/>
        </authorList>
    </citation>
    <scope>NUCLEOTIDE SEQUENCE [LARGE SCALE GENOMIC DNA]</scope>
    <source>
        <strain evidence="2">LMG9449</strain>
    </source>
</reference>
<evidence type="ECO:0000313" key="2">
    <source>
        <dbReference type="Proteomes" id="UP000053612"/>
    </source>
</evidence>
<proteinExistence type="predicted"/>
<sequence length="85" mass="9219">MAIQNFSTKTTLESQIVSGNHSVCNMYATVESTGAFTINFNVIDSEGWFENEASNNEDAKALLANVQQVAHNQHEANKAAGTVEE</sequence>